<evidence type="ECO:0000313" key="3">
    <source>
        <dbReference type="Proteomes" id="UP000662572"/>
    </source>
</evidence>
<feature type="transmembrane region" description="Helical" evidence="1">
    <location>
        <begin position="51"/>
        <end position="70"/>
    </location>
</feature>
<dbReference type="Proteomes" id="UP000662572">
    <property type="component" value="Unassembled WGS sequence"/>
</dbReference>
<accession>A0A918QCF3</accession>
<evidence type="ECO:0000256" key="1">
    <source>
        <dbReference type="SAM" id="Phobius"/>
    </source>
</evidence>
<feature type="transmembrane region" description="Helical" evidence="1">
    <location>
        <begin position="77"/>
        <end position="99"/>
    </location>
</feature>
<keyword evidence="1" id="KW-1133">Transmembrane helix</keyword>
<reference evidence="2" key="2">
    <citation type="submission" date="2020-09" db="EMBL/GenBank/DDBJ databases">
        <authorList>
            <person name="Sun Q."/>
            <person name="Kim S."/>
        </authorList>
    </citation>
    <scope>NUCLEOTIDE SEQUENCE</scope>
    <source>
        <strain evidence="2">KCTC 32296</strain>
    </source>
</reference>
<feature type="transmembrane region" description="Helical" evidence="1">
    <location>
        <begin position="6"/>
        <end position="23"/>
    </location>
</feature>
<keyword evidence="3" id="KW-1185">Reference proteome</keyword>
<evidence type="ECO:0000313" key="2">
    <source>
        <dbReference type="EMBL" id="GGZ39219.1"/>
    </source>
</evidence>
<sequence length="137" mass="14900">MTVAQAGLAVAVIIGLWALWRGGLTERVGAAIIVGGWCLTALLKHNGLPTTTIAVLDIIVTVALIWLFVWSRKTWTLFAASFQLLAILTHFAASFTGYHGWFAYLTPLNMFGGYGLLLALAVGIIQAELYRARRARP</sequence>
<gene>
    <name evidence="2" type="ORF">GCM10011273_27050</name>
</gene>
<comment type="caution">
    <text evidence="2">The sequence shown here is derived from an EMBL/GenBank/DDBJ whole genome shotgun (WGS) entry which is preliminary data.</text>
</comment>
<dbReference type="AlphaFoldDB" id="A0A918QCF3"/>
<dbReference type="RefSeq" id="WP_189487491.1">
    <property type="nucleotide sequence ID" value="NZ_BMZB01000004.1"/>
</dbReference>
<keyword evidence="1" id="KW-0472">Membrane</keyword>
<keyword evidence="1" id="KW-0812">Transmembrane</keyword>
<proteinExistence type="predicted"/>
<name>A0A918QCF3_9CAUL</name>
<protein>
    <submittedName>
        <fullName evidence="2">Uncharacterized protein</fullName>
    </submittedName>
</protein>
<organism evidence="2 3">
    <name type="scientific">Asticcacaulis endophyticus</name>
    <dbReference type="NCBI Taxonomy" id="1395890"/>
    <lineage>
        <taxon>Bacteria</taxon>
        <taxon>Pseudomonadati</taxon>
        <taxon>Pseudomonadota</taxon>
        <taxon>Alphaproteobacteria</taxon>
        <taxon>Caulobacterales</taxon>
        <taxon>Caulobacteraceae</taxon>
        <taxon>Asticcacaulis</taxon>
    </lineage>
</organism>
<feature type="transmembrane region" description="Helical" evidence="1">
    <location>
        <begin position="111"/>
        <end position="130"/>
    </location>
</feature>
<dbReference type="EMBL" id="BMZB01000004">
    <property type="protein sequence ID" value="GGZ39219.1"/>
    <property type="molecule type" value="Genomic_DNA"/>
</dbReference>
<reference evidence="2" key="1">
    <citation type="journal article" date="2014" name="Int. J. Syst. Evol. Microbiol.">
        <title>Complete genome sequence of Corynebacterium casei LMG S-19264T (=DSM 44701T), isolated from a smear-ripened cheese.</title>
        <authorList>
            <consortium name="US DOE Joint Genome Institute (JGI-PGF)"/>
            <person name="Walter F."/>
            <person name="Albersmeier A."/>
            <person name="Kalinowski J."/>
            <person name="Ruckert C."/>
        </authorList>
    </citation>
    <scope>NUCLEOTIDE SEQUENCE</scope>
    <source>
        <strain evidence="2">KCTC 32296</strain>
    </source>
</reference>